<keyword evidence="2" id="KW-0805">Transcription regulation</keyword>
<feature type="domain" description="Response regulatory" evidence="6">
    <location>
        <begin position="7"/>
        <end position="123"/>
    </location>
</feature>
<dbReference type="RefSeq" id="WP_079545473.1">
    <property type="nucleotide sequence ID" value="NZ_CP117826.1"/>
</dbReference>
<keyword evidence="3" id="KW-0804">Transcription</keyword>
<dbReference type="EMBL" id="CP117826">
    <property type="protein sequence ID" value="XCC62242.1"/>
    <property type="molecule type" value="Genomic_DNA"/>
</dbReference>
<dbReference type="SMART" id="SM00448">
    <property type="entry name" value="REC"/>
    <property type="match status" value="1"/>
</dbReference>
<proteinExistence type="predicted"/>
<comment type="function">
    <text evidence="4">May play the central regulatory role in sporulation. It may be an element of the effector pathway responsible for the activation of sporulation genes in response to nutritional stress. Spo0A may act in concert with spo0H (a sigma factor) to control the expression of some genes that are critical to the sporulation process.</text>
</comment>
<dbReference type="InterPro" id="IPR051271">
    <property type="entry name" value="2C-system_Tx_regulators"/>
</dbReference>
<comment type="caution">
    <text evidence="5">Lacks conserved residue(s) required for the propagation of feature annotation.</text>
</comment>
<sequence>MEKRRYRTVIVDNDPMASYISREYLERDPRFTVAGEFTDGRKALCFLRGEQVDLILLELCMPDFSGEEFMKELLKQDIAADVIPVTAARTGERFVSALRLGAADFLMKPFTYERFRECLDRYAQRARIAEGLKTTDQEAVDHLLHAHGAAAGGGSGWEKRIMEYFQNSCTGRFTAKEIAAALGFSAVTARRYLKQLADAGRIVGDIDYQTGGHPCTVYRLP</sequence>
<evidence type="ECO:0000256" key="3">
    <source>
        <dbReference type="ARBA" id="ARBA00023163"/>
    </source>
</evidence>
<dbReference type="PANTHER" id="PTHR45526">
    <property type="entry name" value="TRANSCRIPTIONAL REGULATORY PROTEIN DPIA"/>
    <property type="match status" value="1"/>
</dbReference>
<evidence type="ECO:0000256" key="4">
    <source>
        <dbReference type="ARBA" id="ARBA00024867"/>
    </source>
</evidence>
<dbReference type="InterPro" id="IPR036390">
    <property type="entry name" value="WH_DNA-bd_sf"/>
</dbReference>
<evidence type="ECO:0000256" key="2">
    <source>
        <dbReference type="ARBA" id="ARBA00023015"/>
    </source>
</evidence>
<reference evidence="7" key="1">
    <citation type="submission" date="2023-02" db="EMBL/GenBank/DDBJ databases">
        <title>Gut commensal Christensenella minuta modulates host metabolism via a new class of secondary bile acids.</title>
        <authorList>
            <person name="Liu C."/>
        </authorList>
    </citation>
    <scope>NUCLEOTIDE SEQUENCE</scope>
    <source>
        <strain evidence="7">CA70</strain>
    </source>
</reference>
<dbReference type="Gene3D" id="3.40.50.2300">
    <property type="match status" value="1"/>
</dbReference>
<evidence type="ECO:0000256" key="5">
    <source>
        <dbReference type="PROSITE-ProRule" id="PRU00169"/>
    </source>
</evidence>
<dbReference type="InterPro" id="IPR011006">
    <property type="entry name" value="CheY-like_superfamily"/>
</dbReference>
<evidence type="ECO:0000256" key="1">
    <source>
        <dbReference type="ARBA" id="ARBA00018672"/>
    </source>
</evidence>
<dbReference type="Gene3D" id="1.10.10.10">
    <property type="entry name" value="Winged helix-like DNA-binding domain superfamily/Winged helix DNA-binding domain"/>
    <property type="match status" value="1"/>
</dbReference>
<dbReference type="GO" id="GO:0000156">
    <property type="term" value="F:phosphorelay response regulator activity"/>
    <property type="evidence" value="ECO:0007669"/>
    <property type="project" value="TreeGrafter"/>
</dbReference>
<organism evidence="7">
    <name type="scientific">Christensenella massiliensis</name>
    <dbReference type="NCBI Taxonomy" id="1805714"/>
    <lineage>
        <taxon>Bacteria</taxon>
        <taxon>Bacillati</taxon>
        <taxon>Bacillota</taxon>
        <taxon>Clostridia</taxon>
        <taxon>Christensenellales</taxon>
        <taxon>Christensenellaceae</taxon>
        <taxon>Christensenella</taxon>
    </lineage>
</organism>
<dbReference type="InterPro" id="IPR006793">
    <property type="entry name" value="FaeA"/>
</dbReference>
<evidence type="ECO:0000259" key="6">
    <source>
        <dbReference type="PROSITE" id="PS50110"/>
    </source>
</evidence>
<dbReference type="InterPro" id="IPR001789">
    <property type="entry name" value="Sig_transdc_resp-reg_receiver"/>
</dbReference>
<dbReference type="GO" id="GO:0006355">
    <property type="term" value="P:regulation of DNA-templated transcription"/>
    <property type="evidence" value="ECO:0007669"/>
    <property type="project" value="InterPro"/>
</dbReference>
<dbReference type="PROSITE" id="PS50110">
    <property type="entry name" value="RESPONSE_REGULATORY"/>
    <property type="match status" value="1"/>
</dbReference>
<dbReference type="InterPro" id="IPR036388">
    <property type="entry name" value="WH-like_DNA-bd_sf"/>
</dbReference>
<accession>A0AAU8A7T0</accession>
<dbReference type="Pfam" id="PF00072">
    <property type="entry name" value="Response_reg"/>
    <property type="match status" value="1"/>
</dbReference>
<name>A0AAU8A7T0_9FIRM</name>
<protein>
    <recommendedName>
        <fullName evidence="1">Stage 0 sporulation protein A homolog</fullName>
    </recommendedName>
</protein>
<dbReference type="SUPFAM" id="SSF46785">
    <property type="entry name" value="Winged helix' DNA-binding domain"/>
    <property type="match status" value="1"/>
</dbReference>
<gene>
    <name evidence="7" type="ORF">PUP29_12030</name>
</gene>
<dbReference type="AlphaFoldDB" id="A0AAU8A7T0"/>
<dbReference type="PANTHER" id="PTHR45526:SF1">
    <property type="entry name" value="TRANSCRIPTIONAL REGULATORY PROTEIN DCUR-RELATED"/>
    <property type="match status" value="1"/>
</dbReference>
<evidence type="ECO:0000313" key="7">
    <source>
        <dbReference type="EMBL" id="XCC62242.1"/>
    </source>
</evidence>
<dbReference type="SUPFAM" id="SSF52172">
    <property type="entry name" value="CheY-like"/>
    <property type="match status" value="1"/>
</dbReference>
<dbReference type="Pfam" id="PF04703">
    <property type="entry name" value="FaeA"/>
    <property type="match status" value="1"/>
</dbReference>